<evidence type="ECO:0000313" key="3">
    <source>
        <dbReference type="EMBL" id="ESO09502.1"/>
    </source>
</evidence>
<evidence type="ECO:0000313" key="5">
    <source>
        <dbReference type="Proteomes" id="UP000015101"/>
    </source>
</evidence>
<evidence type="ECO:0000313" key="4">
    <source>
        <dbReference type="EnsemblMetazoa" id="HelroP168495"/>
    </source>
</evidence>
<reference evidence="3 5" key="2">
    <citation type="journal article" date="2013" name="Nature">
        <title>Insights into bilaterian evolution from three spiralian genomes.</title>
        <authorList>
            <person name="Simakov O."/>
            <person name="Marletaz F."/>
            <person name="Cho S.J."/>
            <person name="Edsinger-Gonzales E."/>
            <person name="Havlak P."/>
            <person name="Hellsten U."/>
            <person name="Kuo D.H."/>
            <person name="Larsson T."/>
            <person name="Lv J."/>
            <person name="Arendt D."/>
            <person name="Savage R."/>
            <person name="Osoegawa K."/>
            <person name="de Jong P."/>
            <person name="Grimwood J."/>
            <person name="Chapman J.A."/>
            <person name="Shapiro H."/>
            <person name="Aerts A."/>
            <person name="Otillar R.P."/>
            <person name="Terry A.Y."/>
            <person name="Boore J.L."/>
            <person name="Grigoriev I.V."/>
            <person name="Lindberg D.R."/>
            <person name="Seaver E.C."/>
            <person name="Weisblat D.A."/>
            <person name="Putnam N.H."/>
            <person name="Rokhsar D.S."/>
        </authorList>
    </citation>
    <scope>NUCLEOTIDE SEQUENCE</scope>
</reference>
<proteinExistence type="predicted"/>
<accession>T1F0M9</accession>
<dbReference type="CTD" id="20202379"/>
<sequence length="156" mass="18448">MSALPPQNWTVQIVSIGSKCLLCLIGGLKIIYLYAYYKMMKFIDEEGLTLTITDFLEFQRNIKNENYRPDQQWDQVHKLTKEVKKMRRKRIGTLTRMLKAKEEMEEEKEEMEAQSEIAMWSKNPEEAIKKLLADDDDDDDEKDDDDDKDDKNDDDD</sequence>
<evidence type="ECO:0000256" key="2">
    <source>
        <dbReference type="SAM" id="Phobius"/>
    </source>
</evidence>
<dbReference type="EMBL" id="AMQM01002978">
    <property type="status" value="NOT_ANNOTATED_CDS"/>
    <property type="molecule type" value="Genomic_DNA"/>
</dbReference>
<feature type="transmembrane region" description="Helical" evidence="2">
    <location>
        <begin position="12"/>
        <end position="35"/>
    </location>
</feature>
<keyword evidence="2" id="KW-0812">Transmembrane</keyword>
<dbReference type="InParanoid" id="T1F0M9"/>
<feature type="compositionally biased region" description="Acidic residues" evidence="1">
    <location>
        <begin position="103"/>
        <end position="113"/>
    </location>
</feature>
<dbReference type="HOGENOM" id="CLU_1688651_0_0_1"/>
<keyword evidence="5" id="KW-1185">Reference proteome</keyword>
<protein>
    <submittedName>
        <fullName evidence="3 4">Uncharacterized protein</fullName>
    </submittedName>
</protein>
<dbReference type="EnsemblMetazoa" id="HelroT168495">
    <property type="protein sequence ID" value="HelroP168495"/>
    <property type="gene ID" value="HelroG168495"/>
</dbReference>
<reference evidence="4" key="3">
    <citation type="submission" date="2015-06" db="UniProtKB">
        <authorList>
            <consortium name="EnsemblMetazoa"/>
        </authorList>
    </citation>
    <scope>IDENTIFICATION</scope>
</reference>
<dbReference type="KEGG" id="hro:HELRODRAFT_168495"/>
<evidence type="ECO:0000256" key="1">
    <source>
        <dbReference type="SAM" id="MobiDB-lite"/>
    </source>
</evidence>
<organism evidence="4 5">
    <name type="scientific">Helobdella robusta</name>
    <name type="common">Californian leech</name>
    <dbReference type="NCBI Taxonomy" id="6412"/>
    <lineage>
        <taxon>Eukaryota</taxon>
        <taxon>Metazoa</taxon>
        <taxon>Spiralia</taxon>
        <taxon>Lophotrochozoa</taxon>
        <taxon>Annelida</taxon>
        <taxon>Clitellata</taxon>
        <taxon>Hirudinea</taxon>
        <taxon>Rhynchobdellida</taxon>
        <taxon>Glossiphoniidae</taxon>
        <taxon>Helobdella</taxon>
    </lineage>
</organism>
<feature type="compositionally biased region" description="Acidic residues" evidence="1">
    <location>
        <begin position="134"/>
        <end position="156"/>
    </location>
</feature>
<reference evidence="5" key="1">
    <citation type="submission" date="2012-12" db="EMBL/GenBank/DDBJ databases">
        <authorList>
            <person name="Hellsten U."/>
            <person name="Grimwood J."/>
            <person name="Chapman J.A."/>
            <person name="Shapiro H."/>
            <person name="Aerts A."/>
            <person name="Otillar R.P."/>
            <person name="Terry A.Y."/>
            <person name="Boore J.L."/>
            <person name="Simakov O."/>
            <person name="Marletaz F."/>
            <person name="Cho S.-J."/>
            <person name="Edsinger-Gonzales E."/>
            <person name="Havlak P."/>
            <person name="Kuo D.-H."/>
            <person name="Larsson T."/>
            <person name="Lv J."/>
            <person name="Arendt D."/>
            <person name="Savage R."/>
            <person name="Osoegawa K."/>
            <person name="de Jong P."/>
            <person name="Lindberg D.R."/>
            <person name="Seaver E.C."/>
            <person name="Weisblat D.A."/>
            <person name="Putnam N.H."/>
            <person name="Grigoriev I.V."/>
            <person name="Rokhsar D.S."/>
        </authorList>
    </citation>
    <scope>NUCLEOTIDE SEQUENCE</scope>
</reference>
<dbReference type="RefSeq" id="XP_009012595.1">
    <property type="nucleotide sequence ID" value="XM_009014347.1"/>
</dbReference>
<dbReference type="EMBL" id="KB095959">
    <property type="protein sequence ID" value="ESO09502.1"/>
    <property type="molecule type" value="Genomic_DNA"/>
</dbReference>
<keyword evidence="2" id="KW-1133">Transmembrane helix</keyword>
<dbReference type="AlphaFoldDB" id="T1F0M9"/>
<dbReference type="Proteomes" id="UP000015101">
    <property type="component" value="Unassembled WGS sequence"/>
</dbReference>
<keyword evidence="2" id="KW-0472">Membrane</keyword>
<dbReference type="GeneID" id="20202379"/>
<feature type="compositionally biased region" description="Basic and acidic residues" evidence="1">
    <location>
        <begin position="123"/>
        <end position="133"/>
    </location>
</feature>
<feature type="region of interest" description="Disordered" evidence="1">
    <location>
        <begin position="101"/>
        <end position="156"/>
    </location>
</feature>
<name>T1F0M9_HELRO</name>
<gene>
    <name evidence="4" type="primary">20202379</name>
    <name evidence="3" type="ORF">HELRODRAFT_168495</name>
</gene>